<dbReference type="GO" id="GO:0005758">
    <property type="term" value="C:mitochondrial intermembrane space"/>
    <property type="evidence" value="ECO:0007669"/>
    <property type="project" value="UniProtKB-SubCell"/>
</dbReference>
<dbReference type="GO" id="GO:0005743">
    <property type="term" value="C:mitochondrial inner membrane"/>
    <property type="evidence" value="ECO:0007669"/>
    <property type="project" value="UniProtKB-SubCell"/>
</dbReference>
<dbReference type="PROSITE" id="PS50146">
    <property type="entry name" value="DAGK"/>
    <property type="match status" value="1"/>
</dbReference>
<gene>
    <name evidence="31" type="ORF">KUF71_003699</name>
</gene>
<evidence type="ECO:0000256" key="25">
    <source>
        <dbReference type="ARBA" id="ARBA00030553"/>
    </source>
</evidence>
<comment type="catalytic activity">
    <reaction evidence="28">
        <text>a monoacylglycerol + ATP = a monoacyl-sn-glycero-3-phosphate + ADP + H(+)</text>
        <dbReference type="Rhea" id="RHEA:19293"/>
        <dbReference type="ChEBI" id="CHEBI:15378"/>
        <dbReference type="ChEBI" id="CHEBI:17408"/>
        <dbReference type="ChEBI" id="CHEBI:30616"/>
        <dbReference type="ChEBI" id="CHEBI:77589"/>
        <dbReference type="ChEBI" id="CHEBI:456216"/>
        <dbReference type="EC" id="2.7.1.94"/>
    </reaction>
    <physiologicalReaction direction="left-to-right" evidence="28">
        <dbReference type="Rhea" id="RHEA:19294"/>
    </physiologicalReaction>
</comment>
<comment type="subcellular location">
    <subcellularLocation>
        <location evidence="3">Mitochondrion inner membrane</location>
        <topology evidence="3">Peripheral membrane protein</topology>
    </subcellularLocation>
    <subcellularLocation>
        <location evidence="2">Mitochondrion intermembrane space</location>
    </subcellularLocation>
</comment>
<reference evidence="31" key="2">
    <citation type="journal article" date="2023" name="BMC Genomics">
        <title>Pest status, molecular evolution, and epigenetic factors derived from the genome assembly of Frankliniella fusca, a thysanopteran phytovirus vector.</title>
        <authorList>
            <person name="Catto M.A."/>
            <person name="Labadie P.E."/>
            <person name="Jacobson A.L."/>
            <person name="Kennedy G.G."/>
            <person name="Srinivasan R."/>
            <person name="Hunt B.G."/>
        </authorList>
    </citation>
    <scope>NUCLEOTIDE SEQUENCE</scope>
    <source>
        <strain evidence="31">PL_HMW_Pooled</strain>
    </source>
</reference>
<keyword evidence="7" id="KW-0547">Nucleotide-binding</keyword>
<evidence type="ECO:0000256" key="23">
    <source>
        <dbReference type="ARBA" id="ARBA00026098"/>
    </source>
</evidence>
<dbReference type="GO" id="GO:0046512">
    <property type="term" value="P:sphingosine biosynthetic process"/>
    <property type="evidence" value="ECO:0007669"/>
    <property type="project" value="TreeGrafter"/>
</dbReference>
<evidence type="ECO:0000256" key="1">
    <source>
        <dbReference type="ARBA" id="ARBA00001946"/>
    </source>
</evidence>
<evidence type="ECO:0000256" key="17">
    <source>
        <dbReference type="ARBA" id="ARBA00024505"/>
    </source>
</evidence>
<keyword evidence="32" id="KW-1185">Reference proteome</keyword>
<comment type="catalytic activity">
    <reaction evidence="26">
        <text>a 2-acylglycerol + ATP = a 2-acyl-sn-glycerol 3-phosphate + ADP + H(+)</text>
        <dbReference type="Rhea" id="RHEA:39847"/>
        <dbReference type="ChEBI" id="CHEBI:15378"/>
        <dbReference type="ChEBI" id="CHEBI:17389"/>
        <dbReference type="ChEBI" id="CHEBI:30616"/>
        <dbReference type="ChEBI" id="CHEBI:64982"/>
        <dbReference type="ChEBI" id="CHEBI:456216"/>
    </reaction>
    <physiologicalReaction direction="left-to-right" evidence="26">
        <dbReference type="Rhea" id="RHEA:39848"/>
    </physiologicalReaction>
</comment>
<evidence type="ECO:0000256" key="29">
    <source>
        <dbReference type="ARBA" id="ARBA00048876"/>
    </source>
</evidence>
<evidence type="ECO:0000256" key="15">
    <source>
        <dbReference type="ARBA" id="ARBA00023411"/>
    </source>
</evidence>
<comment type="pathway">
    <text evidence="4">Lipid metabolism; glycerolipid metabolism.</text>
</comment>
<keyword evidence="10" id="KW-0067">ATP-binding</keyword>
<dbReference type="PANTHER" id="PTHR12358:SF31">
    <property type="entry name" value="ACYLGLYCEROL KINASE, MITOCHONDRIAL"/>
    <property type="match status" value="1"/>
</dbReference>
<keyword evidence="8 31" id="KW-0418">Kinase</keyword>
<dbReference type="PANTHER" id="PTHR12358">
    <property type="entry name" value="SPHINGOSINE KINASE"/>
    <property type="match status" value="1"/>
</dbReference>
<comment type="catalytic activity">
    <reaction evidence="29">
        <text>N-(hexanoyl)sphing-4-enine + ATP = N-hexanoylsphing-4-enine 1-phosphate + ADP + H(+)</text>
        <dbReference type="Rhea" id="RHEA:43312"/>
        <dbReference type="ChEBI" id="CHEBI:15378"/>
        <dbReference type="ChEBI" id="CHEBI:30616"/>
        <dbReference type="ChEBI" id="CHEBI:63867"/>
        <dbReference type="ChEBI" id="CHEBI:82959"/>
        <dbReference type="ChEBI" id="CHEBI:456216"/>
    </reaction>
    <physiologicalReaction direction="left-to-right" evidence="29">
        <dbReference type="Rhea" id="RHEA:43313"/>
    </physiologicalReaction>
</comment>
<feature type="domain" description="DAGKc" evidence="30">
    <location>
        <begin position="61"/>
        <end position="231"/>
    </location>
</feature>
<protein>
    <recommendedName>
        <fullName evidence="24">Acylglycerol kinase, mitochondrial</fullName>
        <ecNumber evidence="5">2.7.1.107</ecNumber>
        <ecNumber evidence="22">2.7.1.138</ecNumber>
        <ecNumber evidence="23">2.7.1.94</ecNumber>
    </recommendedName>
    <alternativeName>
        <fullName evidence="25">Multiple substrate lipid kinase</fullName>
    </alternativeName>
</protein>
<dbReference type="InterPro" id="IPR045579">
    <property type="entry name" value="AGK_C"/>
</dbReference>
<evidence type="ECO:0000256" key="4">
    <source>
        <dbReference type="ARBA" id="ARBA00005175"/>
    </source>
</evidence>
<dbReference type="Pfam" id="PF00781">
    <property type="entry name" value="DAGK_cat"/>
    <property type="match status" value="1"/>
</dbReference>
<reference evidence="31" key="1">
    <citation type="submission" date="2021-07" db="EMBL/GenBank/DDBJ databases">
        <authorList>
            <person name="Catto M.A."/>
            <person name="Jacobson A."/>
            <person name="Kennedy G."/>
            <person name="Labadie P."/>
            <person name="Hunt B.G."/>
            <person name="Srinivasan R."/>
        </authorList>
    </citation>
    <scope>NUCLEOTIDE SEQUENCE</scope>
    <source>
        <strain evidence="31">PL_HMW_Pooled</strain>
        <tissue evidence="31">Head</tissue>
    </source>
</reference>
<comment type="cofactor">
    <cofactor evidence="1">
        <name>Mg(2+)</name>
        <dbReference type="ChEBI" id="CHEBI:18420"/>
    </cofactor>
</comment>
<evidence type="ECO:0000256" key="26">
    <source>
        <dbReference type="ARBA" id="ARBA00044480"/>
    </source>
</evidence>
<dbReference type="EC" id="2.7.1.138" evidence="22"/>
<evidence type="ECO:0000256" key="9">
    <source>
        <dbReference type="ARBA" id="ARBA00022792"/>
    </source>
</evidence>
<sequence>MARLVKVFKTLRNNWKKTVFGTIALTYGVQYGLHSYECRQMMRAYCEAAREIGETAMPADTRPRHVTVVLNPAANKRKAKKEFDEYCAPLLHLAGLSVNLLVTVKEGQARTLVEKLEEATDAIIVAGGDGTLSEASFIFLSSSFLSSSLQNLTVHFLPFKAVTGLFRRPDGFDTARKIPFGVLPLGKTNSVAKHLFSESADDHIRHLAEATMAVIFEVTRPLDVIKFQVIPTNKSVNDEGKPVYGLVGLEWGAFRDANARKDKYWYFGGLKSYASYIFTGLKDESKGVTWKAQANVEYTKPCEGCSKCYGERFDLHPEKALSKSWWSSFGKRQPGPTTKNFDYRQKLNEECNQVNLMPVKTTDFSLLSTNVLNNVDSKVPHLKLSYGPEEFSYEDFIKEGFRRENGESPLRTASILAKEVKLYPIESSAQFNLPESIDNNEGEGKEVKKEVERWISIDNEDYEVKAVHALLLPNLIKVFGPLKGQIN</sequence>
<dbReference type="Gene3D" id="3.40.50.10330">
    <property type="entry name" value="Probable inorganic polyphosphate/atp-NAD kinase, domain 1"/>
    <property type="match status" value="1"/>
</dbReference>
<dbReference type="GO" id="GO:0047620">
    <property type="term" value="F:acylglycerol kinase activity"/>
    <property type="evidence" value="ECO:0007669"/>
    <property type="project" value="UniProtKB-EC"/>
</dbReference>
<evidence type="ECO:0000256" key="27">
    <source>
        <dbReference type="ARBA" id="ARBA00048034"/>
    </source>
</evidence>
<comment type="catalytic activity">
    <reaction evidence="16">
        <text>1-(5Z,8Z,11Z,14Z-eicosatetraenoyl)-sn-glycerol + ATP = 1-(5Z,8Z,11Z,14Z-eicosatetraenoyl)-sn-glycero-3-phosphate + ADP + H(+)</text>
        <dbReference type="Rhea" id="RHEA:43328"/>
        <dbReference type="ChEBI" id="CHEBI:15378"/>
        <dbReference type="ChEBI" id="CHEBI:30616"/>
        <dbReference type="ChEBI" id="CHEBI:34071"/>
        <dbReference type="ChEBI" id="CHEBI:74938"/>
        <dbReference type="ChEBI" id="CHEBI:456216"/>
    </reaction>
    <physiologicalReaction direction="left-to-right" evidence="16">
        <dbReference type="Rhea" id="RHEA:43329"/>
    </physiologicalReaction>
</comment>
<keyword evidence="12" id="KW-0496">Mitochondrion</keyword>
<evidence type="ECO:0000256" key="8">
    <source>
        <dbReference type="ARBA" id="ARBA00022777"/>
    </source>
</evidence>
<evidence type="ECO:0000259" key="30">
    <source>
        <dbReference type="PROSITE" id="PS50146"/>
    </source>
</evidence>
<comment type="catalytic activity">
    <reaction evidence="27">
        <text>an N-acylsphing-4-enine + ATP = an N-acylsphing-4-enine 1-phosphate + ADP + H(+)</text>
        <dbReference type="Rhea" id="RHEA:17929"/>
        <dbReference type="ChEBI" id="CHEBI:15378"/>
        <dbReference type="ChEBI" id="CHEBI:30616"/>
        <dbReference type="ChEBI" id="CHEBI:52639"/>
        <dbReference type="ChEBI" id="CHEBI:57674"/>
        <dbReference type="ChEBI" id="CHEBI:456216"/>
        <dbReference type="EC" id="2.7.1.138"/>
    </reaction>
    <physiologicalReaction direction="left-to-right" evidence="27">
        <dbReference type="Rhea" id="RHEA:17930"/>
    </physiologicalReaction>
</comment>
<evidence type="ECO:0000256" key="12">
    <source>
        <dbReference type="ARBA" id="ARBA00023128"/>
    </source>
</evidence>
<dbReference type="GO" id="GO:0005524">
    <property type="term" value="F:ATP binding"/>
    <property type="evidence" value="ECO:0007669"/>
    <property type="project" value="UniProtKB-KW"/>
</dbReference>
<evidence type="ECO:0000313" key="31">
    <source>
        <dbReference type="EMBL" id="KAK3909100.1"/>
    </source>
</evidence>
<keyword evidence="9" id="KW-0999">Mitochondrion inner membrane</keyword>
<comment type="catalytic activity">
    <reaction evidence="14">
        <text>1,2-di-(9Z-octadecenoyl)-sn-glycerol + ATP = 1,2-di-(9Z-octadecenoyl)-sn-glycero-3-phosphate + ADP + H(+)</text>
        <dbReference type="Rhea" id="RHEA:40327"/>
        <dbReference type="ChEBI" id="CHEBI:15378"/>
        <dbReference type="ChEBI" id="CHEBI:30616"/>
        <dbReference type="ChEBI" id="CHEBI:52333"/>
        <dbReference type="ChEBI" id="CHEBI:74546"/>
        <dbReference type="ChEBI" id="CHEBI:456216"/>
    </reaction>
    <physiologicalReaction direction="left-to-right" evidence="14">
        <dbReference type="Rhea" id="RHEA:40328"/>
    </physiologicalReaction>
</comment>
<keyword evidence="11" id="KW-0443">Lipid metabolism</keyword>
<evidence type="ECO:0000256" key="18">
    <source>
        <dbReference type="ARBA" id="ARBA00024512"/>
    </source>
</evidence>
<evidence type="ECO:0000256" key="14">
    <source>
        <dbReference type="ARBA" id="ARBA00023371"/>
    </source>
</evidence>
<comment type="similarity">
    <text evidence="21">Belongs to the AGK family.</text>
</comment>
<evidence type="ECO:0000256" key="22">
    <source>
        <dbReference type="ARBA" id="ARBA00026096"/>
    </source>
</evidence>
<dbReference type="GO" id="GO:0046513">
    <property type="term" value="P:ceramide biosynthetic process"/>
    <property type="evidence" value="ECO:0007669"/>
    <property type="project" value="TreeGrafter"/>
</dbReference>
<dbReference type="GO" id="GO:0001729">
    <property type="term" value="F:ceramide kinase activity"/>
    <property type="evidence" value="ECO:0007669"/>
    <property type="project" value="UniProtKB-EC"/>
</dbReference>
<keyword evidence="13" id="KW-0472">Membrane</keyword>
<dbReference type="EC" id="2.7.1.94" evidence="23"/>
<evidence type="ECO:0000256" key="21">
    <source>
        <dbReference type="ARBA" id="ARBA00025749"/>
    </source>
</evidence>
<accession>A0AAE1GTK5</accession>
<evidence type="ECO:0000256" key="3">
    <source>
        <dbReference type="ARBA" id="ARBA00004637"/>
    </source>
</evidence>
<comment type="catalytic activity">
    <reaction evidence="15">
        <text>a 1,2-diacyl-sn-glycerol + ATP = a 1,2-diacyl-sn-glycero-3-phosphate + ADP + H(+)</text>
        <dbReference type="Rhea" id="RHEA:10272"/>
        <dbReference type="ChEBI" id="CHEBI:15378"/>
        <dbReference type="ChEBI" id="CHEBI:17815"/>
        <dbReference type="ChEBI" id="CHEBI:30616"/>
        <dbReference type="ChEBI" id="CHEBI:58608"/>
        <dbReference type="ChEBI" id="CHEBI:456216"/>
        <dbReference type="EC" id="2.7.1.107"/>
    </reaction>
    <physiologicalReaction direction="left-to-right" evidence="15">
        <dbReference type="Rhea" id="RHEA:10273"/>
    </physiologicalReaction>
</comment>
<keyword evidence="6" id="KW-0808">Transferase</keyword>
<evidence type="ECO:0000256" key="20">
    <source>
        <dbReference type="ARBA" id="ARBA00024636"/>
    </source>
</evidence>
<dbReference type="InterPro" id="IPR017438">
    <property type="entry name" value="ATP-NAD_kinase_N"/>
</dbReference>
<evidence type="ECO:0000256" key="2">
    <source>
        <dbReference type="ARBA" id="ARBA00004569"/>
    </source>
</evidence>
<evidence type="ECO:0000256" key="6">
    <source>
        <dbReference type="ARBA" id="ARBA00022679"/>
    </source>
</evidence>
<comment type="catalytic activity">
    <reaction evidence="19">
        <text>2-(5Z,8Z,11Z,14Z-eicosatetraenoyl)-glycerol + ATP = 2-(5Z,8Z,11Z,14Z-eicosatetraenoyl)-sn-glycero-3-phosphate + ADP + H(+)</text>
        <dbReference type="Rhea" id="RHEA:43316"/>
        <dbReference type="ChEBI" id="CHEBI:15378"/>
        <dbReference type="ChEBI" id="CHEBI:30616"/>
        <dbReference type="ChEBI" id="CHEBI:52392"/>
        <dbReference type="ChEBI" id="CHEBI:78209"/>
        <dbReference type="ChEBI" id="CHEBI:456216"/>
    </reaction>
    <physiologicalReaction direction="left-to-right" evidence="19">
        <dbReference type="Rhea" id="RHEA:43317"/>
    </physiologicalReaction>
</comment>
<evidence type="ECO:0000256" key="28">
    <source>
        <dbReference type="ARBA" id="ARBA00048663"/>
    </source>
</evidence>
<evidence type="ECO:0000256" key="24">
    <source>
        <dbReference type="ARBA" id="ARBA00026142"/>
    </source>
</evidence>
<proteinExistence type="inferred from homology"/>
<dbReference type="InterPro" id="IPR001206">
    <property type="entry name" value="Diacylglycerol_kinase_cat_dom"/>
</dbReference>
<evidence type="ECO:0000256" key="13">
    <source>
        <dbReference type="ARBA" id="ARBA00023136"/>
    </source>
</evidence>
<evidence type="ECO:0000256" key="16">
    <source>
        <dbReference type="ARBA" id="ARBA00024483"/>
    </source>
</evidence>
<dbReference type="AlphaFoldDB" id="A0AAE1GTK5"/>
<evidence type="ECO:0000256" key="11">
    <source>
        <dbReference type="ARBA" id="ARBA00023098"/>
    </source>
</evidence>
<evidence type="ECO:0000313" key="32">
    <source>
        <dbReference type="Proteomes" id="UP001219518"/>
    </source>
</evidence>
<dbReference type="Proteomes" id="UP001219518">
    <property type="component" value="Unassembled WGS sequence"/>
</dbReference>
<dbReference type="Pfam" id="PF19712">
    <property type="entry name" value="AGK_C"/>
    <property type="match status" value="1"/>
</dbReference>
<dbReference type="SUPFAM" id="SSF111331">
    <property type="entry name" value="NAD kinase/diacylglycerol kinase-like"/>
    <property type="match status" value="1"/>
</dbReference>
<dbReference type="GO" id="GO:0004143">
    <property type="term" value="F:ATP-dependent diacylglycerol kinase activity"/>
    <property type="evidence" value="ECO:0007669"/>
    <property type="project" value="UniProtKB-EC"/>
</dbReference>
<evidence type="ECO:0000256" key="7">
    <source>
        <dbReference type="ARBA" id="ARBA00022741"/>
    </source>
</evidence>
<dbReference type="EC" id="2.7.1.107" evidence="5"/>
<dbReference type="InterPro" id="IPR016064">
    <property type="entry name" value="NAD/diacylglycerol_kinase_sf"/>
</dbReference>
<evidence type="ECO:0000256" key="5">
    <source>
        <dbReference type="ARBA" id="ARBA00012133"/>
    </source>
</evidence>
<dbReference type="EMBL" id="JAHWGI010000085">
    <property type="protein sequence ID" value="KAK3909100.1"/>
    <property type="molecule type" value="Genomic_DNA"/>
</dbReference>
<comment type="catalytic activity">
    <reaction evidence="18">
        <text>a 1-acyl-sn-glycerol + ATP = a 1-acyl-sn-glycero-3-phosphate + ADP + H(+)</text>
        <dbReference type="Rhea" id="RHEA:33747"/>
        <dbReference type="ChEBI" id="CHEBI:15378"/>
        <dbReference type="ChEBI" id="CHEBI:30616"/>
        <dbReference type="ChEBI" id="CHEBI:57970"/>
        <dbReference type="ChEBI" id="CHEBI:64683"/>
        <dbReference type="ChEBI" id="CHEBI:456216"/>
    </reaction>
    <physiologicalReaction direction="left-to-right" evidence="18">
        <dbReference type="Rhea" id="RHEA:33748"/>
    </physiologicalReaction>
</comment>
<comment type="catalytic activity">
    <reaction evidence="17">
        <text>1-(9Z-octadecenoyl)-sn-glycerol + ATP = 1-(9Z-octadecenoyl)-sn-glycero-3-phosphate + ADP + H(+)</text>
        <dbReference type="Rhea" id="RHEA:41079"/>
        <dbReference type="ChEBI" id="CHEBI:15378"/>
        <dbReference type="ChEBI" id="CHEBI:30616"/>
        <dbReference type="ChEBI" id="CHEBI:74544"/>
        <dbReference type="ChEBI" id="CHEBI:75757"/>
        <dbReference type="ChEBI" id="CHEBI:456216"/>
    </reaction>
    <physiologicalReaction direction="left-to-right" evidence="17">
        <dbReference type="Rhea" id="RHEA:41080"/>
    </physiologicalReaction>
</comment>
<name>A0AAE1GTK5_9NEOP</name>
<evidence type="ECO:0000256" key="10">
    <source>
        <dbReference type="ARBA" id="ARBA00022840"/>
    </source>
</evidence>
<organism evidence="31 32">
    <name type="scientific">Frankliniella fusca</name>
    <dbReference type="NCBI Taxonomy" id="407009"/>
    <lineage>
        <taxon>Eukaryota</taxon>
        <taxon>Metazoa</taxon>
        <taxon>Ecdysozoa</taxon>
        <taxon>Arthropoda</taxon>
        <taxon>Hexapoda</taxon>
        <taxon>Insecta</taxon>
        <taxon>Pterygota</taxon>
        <taxon>Neoptera</taxon>
        <taxon>Paraneoptera</taxon>
        <taxon>Thysanoptera</taxon>
        <taxon>Terebrantia</taxon>
        <taxon>Thripoidea</taxon>
        <taxon>Thripidae</taxon>
        <taxon>Frankliniella</taxon>
    </lineage>
</organism>
<comment type="caution">
    <text evidence="31">The sequence shown here is derived from an EMBL/GenBank/DDBJ whole genome shotgun (WGS) entry which is preliminary data.</text>
</comment>
<evidence type="ECO:0000256" key="19">
    <source>
        <dbReference type="ARBA" id="ARBA00024556"/>
    </source>
</evidence>
<dbReference type="InterPro" id="IPR050187">
    <property type="entry name" value="Lipid_Phosphate_FormReg"/>
</dbReference>
<comment type="catalytic activity">
    <reaction evidence="20">
        <text>1-hexadecanoyl-sn-glycerol + ATP = 1-hexadecanoyl-sn-glycero-3-phosphate + ADP + H(+)</text>
        <dbReference type="Rhea" id="RHEA:43308"/>
        <dbReference type="ChEBI" id="CHEBI:15378"/>
        <dbReference type="ChEBI" id="CHEBI:30616"/>
        <dbReference type="ChEBI" id="CHEBI:57518"/>
        <dbReference type="ChEBI" id="CHEBI:75542"/>
        <dbReference type="ChEBI" id="CHEBI:456216"/>
    </reaction>
    <physiologicalReaction direction="left-to-right" evidence="20">
        <dbReference type="Rhea" id="RHEA:43309"/>
    </physiologicalReaction>
</comment>